<dbReference type="InterPro" id="IPR051783">
    <property type="entry name" value="NAD(P)-dependent_oxidoreduct"/>
</dbReference>
<keyword evidence="3" id="KW-1185">Reference proteome</keyword>
<accession>A0A2T4UF21</accession>
<name>A0A2T4UF21_9ACTN</name>
<dbReference type="GO" id="GO:0005737">
    <property type="term" value="C:cytoplasm"/>
    <property type="evidence" value="ECO:0007669"/>
    <property type="project" value="TreeGrafter"/>
</dbReference>
<protein>
    <submittedName>
        <fullName evidence="2">Oxidoreductase</fullName>
    </submittedName>
</protein>
<dbReference type="SUPFAM" id="SSF51735">
    <property type="entry name" value="NAD(P)-binding Rossmann-fold domains"/>
    <property type="match status" value="1"/>
</dbReference>
<gene>
    <name evidence="2" type="ORF">C7Y72_15285</name>
</gene>
<dbReference type="InterPro" id="IPR001509">
    <property type="entry name" value="Epimerase_deHydtase"/>
</dbReference>
<dbReference type="GO" id="GO:0004029">
    <property type="term" value="F:aldehyde dehydrogenase (NAD+) activity"/>
    <property type="evidence" value="ECO:0007669"/>
    <property type="project" value="TreeGrafter"/>
</dbReference>
<dbReference type="OrthoDB" id="9801785at2"/>
<evidence type="ECO:0000313" key="2">
    <source>
        <dbReference type="EMBL" id="PTL56332.1"/>
    </source>
</evidence>
<dbReference type="PANTHER" id="PTHR48079:SF6">
    <property type="entry name" value="NAD(P)-BINDING DOMAIN-CONTAINING PROTEIN-RELATED"/>
    <property type="match status" value="1"/>
</dbReference>
<dbReference type="Gene3D" id="3.40.50.720">
    <property type="entry name" value="NAD(P)-binding Rossmann-like Domain"/>
    <property type="match status" value="1"/>
</dbReference>
<evidence type="ECO:0000313" key="3">
    <source>
        <dbReference type="Proteomes" id="UP000240739"/>
    </source>
</evidence>
<evidence type="ECO:0000259" key="1">
    <source>
        <dbReference type="Pfam" id="PF01370"/>
    </source>
</evidence>
<comment type="caution">
    <text evidence="2">The sequence shown here is derived from an EMBL/GenBank/DDBJ whole genome shotgun (WGS) entry which is preliminary data.</text>
</comment>
<dbReference type="RefSeq" id="WP_107570051.1">
    <property type="nucleotide sequence ID" value="NZ_PYYB01000002.1"/>
</dbReference>
<sequence length="333" mass="34880">MDDGTREGAEGRRIVVTGAGGFIGAALCRRLVADGDEVVGLDRSPAVADRVQATGATFRAADVTDPAGVAAAVEGADGVIHTAALVSDWGAMADFVRVNVGGTRTVLDAAQAAGVRRVVHLSSVATWGYEFRGDLASEDAPARVCGAPYVDTKTASHLLALGRGAAVVRPGDVYGPHSEPWTSRPVRMLRAGRFVLPGDGGGILTPVYVDDLVDCVVLALRHPDAGGRAVTAHDGSPVTAREFFGHYARMLGQGPVRTLPAPLLRAAALAFETVARRTGGTPDVTRQALTYITRRGAYPNSAARDLLGWEPRVDLAEGMRRTEAWLRDDGLLG</sequence>
<dbReference type="AlphaFoldDB" id="A0A2T4UF21"/>
<feature type="domain" description="NAD-dependent epimerase/dehydratase" evidence="1">
    <location>
        <begin position="14"/>
        <end position="227"/>
    </location>
</feature>
<organism evidence="2 3">
    <name type="scientific">Paraconexibacter algicola</name>
    <dbReference type="NCBI Taxonomy" id="2133960"/>
    <lineage>
        <taxon>Bacteria</taxon>
        <taxon>Bacillati</taxon>
        <taxon>Actinomycetota</taxon>
        <taxon>Thermoleophilia</taxon>
        <taxon>Solirubrobacterales</taxon>
        <taxon>Paraconexibacteraceae</taxon>
        <taxon>Paraconexibacter</taxon>
    </lineage>
</organism>
<reference evidence="2 3" key="1">
    <citation type="submission" date="2018-03" db="EMBL/GenBank/DDBJ databases">
        <title>Aquarubrobacter algicola gen. nov., sp. nov., a novel actinobacterium isolated from shallow eutrophic lake during the end of cyanobacterial harmful algal blooms.</title>
        <authorList>
            <person name="Chun S.J."/>
        </authorList>
    </citation>
    <scope>NUCLEOTIDE SEQUENCE [LARGE SCALE GENOMIC DNA]</scope>
    <source>
        <strain evidence="2 3">Seoho-28</strain>
    </source>
</reference>
<dbReference type="Proteomes" id="UP000240739">
    <property type="component" value="Unassembled WGS sequence"/>
</dbReference>
<proteinExistence type="predicted"/>
<dbReference type="Pfam" id="PF01370">
    <property type="entry name" value="Epimerase"/>
    <property type="match status" value="1"/>
</dbReference>
<dbReference type="EMBL" id="PYYB01000002">
    <property type="protein sequence ID" value="PTL56332.1"/>
    <property type="molecule type" value="Genomic_DNA"/>
</dbReference>
<dbReference type="InterPro" id="IPR036291">
    <property type="entry name" value="NAD(P)-bd_dom_sf"/>
</dbReference>
<dbReference type="PANTHER" id="PTHR48079">
    <property type="entry name" value="PROTEIN YEEZ"/>
    <property type="match status" value="1"/>
</dbReference>